<name>A0AAV7RMP2_PLEWA</name>
<evidence type="ECO:0000256" key="1">
    <source>
        <dbReference type="SAM" id="MobiDB-lite"/>
    </source>
</evidence>
<organism evidence="2 3">
    <name type="scientific">Pleurodeles waltl</name>
    <name type="common">Iberian ribbed newt</name>
    <dbReference type="NCBI Taxonomy" id="8319"/>
    <lineage>
        <taxon>Eukaryota</taxon>
        <taxon>Metazoa</taxon>
        <taxon>Chordata</taxon>
        <taxon>Craniata</taxon>
        <taxon>Vertebrata</taxon>
        <taxon>Euteleostomi</taxon>
        <taxon>Amphibia</taxon>
        <taxon>Batrachia</taxon>
        <taxon>Caudata</taxon>
        <taxon>Salamandroidea</taxon>
        <taxon>Salamandridae</taxon>
        <taxon>Pleurodelinae</taxon>
        <taxon>Pleurodeles</taxon>
    </lineage>
</organism>
<protein>
    <submittedName>
        <fullName evidence="2">Uncharacterized protein</fullName>
    </submittedName>
</protein>
<dbReference type="EMBL" id="JANPWB010000009">
    <property type="protein sequence ID" value="KAJ1153007.1"/>
    <property type="molecule type" value="Genomic_DNA"/>
</dbReference>
<gene>
    <name evidence="2" type="ORF">NDU88_005779</name>
</gene>
<feature type="region of interest" description="Disordered" evidence="1">
    <location>
        <begin position="41"/>
        <end position="104"/>
    </location>
</feature>
<keyword evidence="3" id="KW-1185">Reference proteome</keyword>
<evidence type="ECO:0000313" key="2">
    <source>
        <dbReference type="EMBL" id="KAJ1153007.1"/>
    </source>
</evidence>
<evidence type="ECO:0000313" key="3">
    <source>
        <dbReference type="Proteomes" id="UP001066276"/>
    </source>
</evidence>
<proteinExistence type="predicted"/>
<feature type="compositionally biased region" description="Basic and acidic residues" evidence="1">
    <location>
        <begin position="68"/>
        <end position="104"/>
    </location>
</feature>
<dbReference type="Proteomes" id="UP001066276">
    <property type="component" value="Chromosome 5"/>
</dbReference>
<comment type="caution">
    <text evidence="2">The sequence shown here is derived from an EMBL/GenBank/DDBJ whole genome shotgun (WGS) entry which is preliminary data.</text>
</comment>
<reference evidence="2" key="1">
    <citation type="journal article" date="2022" name="bioRxiv">
        <title>Sequencing and chromosome-scale assembly of the giantPleurodeles waltlgenome.</title>
        <authorList>
            <person name="Brown T."/>
            <person name="Elewa A."/>
            <person name="Iarovenko S."/>
            <person name="Subramanian E."/>
            <person name="Araus A.J."/>
            <person name="Petzold A."/>
            <person name="Susuki M."/>
            <person name="Suzuki K.-i.T."/>
            <person name="Hayashi T."/>
            <person name="Toyoda A."/>
            <person name="Oliveira C."/>
            <person name="Osipova E."/>
            <person name="Leigh N.D."/>
            <person name="Simon A."/>
            <person name="Yun M.H."/>
        </authorList>
    </citation>
    <scope>NUCLEOTIDE SEQUENCE</scope>
    <source>
        <strain evidence="2">20211129_DDA</strain>
        <tissue evidence="2">Liver</tissue>
    </source>
</reference>
<sequence length="104" mass="11269">MGPQIATHLMNIDEGRGLAAIHDGRLRAELRTAAGHTAVALEVHQRTPDRSGAGVGVGDGERPTSATRGERPPRRRWAERGEQARGLRQASEPRPRVRSHLGAE</sequence>
<accession>A0AAV7RMP2</accession>
<dbReference type="AlphaFoldDB" id="A0AAV7RMP2"/>